<name>A0A1J1E0D6_9FLAO</name>
<evidence type="ECO:0000313" key="5">
    <source>
        <dbReference type="Proteomes" id="UP000243197"/>
    </source>
</evidence>
<dbReference type="SUPFAM" id="SSF54637">
    <property type="entry name" value="Thioesterase/thiol ester dehydrase-isomerase"/>
    <property type="match status" value="1"/>
</dbReference>
<dbReference type="PANTHER" id="PTHR43240:SF5">
    <property type="entry name" value="1,4-DIHYDROXY-2-NAPHTHOYL-COA THIOESTERASE 1"/>
    <property type="match status" value="1"/>
</dbReference>
<comment type="similarity">
    <text evidence="1">Belongs to the thioesterase PaaI family.</text>
</comment>
<dbReference type="GO" id="GO:0061522">
    <property type="term" value="F:1,4-dihydroxy-2-naphthoyl-CoA thioesterase activity"/>
    <property type="evidence" value="ECO:0007669"/>
    <property type="project" value="TreeGrafter"/>
</dbReference>
<keyword evidence="5" id="KW-1185">Reference proteome</keyword>
<organism evidence="4 5">
    <name type="scientific">Ichthyobacterium seriolicida</name>
    <dbReference type="NCBI Taxonomy" id="242600"/>
    <lineage>
        <taxon>Bacteria</taxon>
        <taxon>Pseudomonadati</taxon>
        <taxon>Bacteroidota</taxon>
        <taxon>Flavobacteriia</taxon>
        <taxon>Flavobacteriales</taxon>
        <taxon>Ichthyobacteriaceae</taxon>
        <taxon>Ichthyobacterium</taxon>
    </lineage>
</organism>
<dbReference type="CDD" id="cd03443">
    <property type="entry name" value="PaaI_thioesterase"/>
    <property type="match status" value="1"/>
</dbReference>
<dbReference type="PANTHER" id="PTHR43240">
    <property type="entry name" value="1,4-DIHYDROXY-2-NAPHTHOYL-COA THIOESTERASE 1"/>
    <property type="match status" value="1"/>
</dbReference>
<evidence type="ECO:0000313" key="4">
    <source>
        <dbReference type="EMBL" id="BAV94397.1"/>
    </source>
</evidence>
<proteinExistence type="inferred from homology"/>
<evidence type="ECO:0000259" key="3">
    <source>
        <dbReference type="Pfam" id="PF03061"/>
    </source>
</evidence>
<evidence type="ECO:0000256" key="2">
    <source>
        <dbReference type="ARBA" id="ARBA00022801"/>
    </source>
</evidence>
<dbReference type="Proteomes" id="UP000243197">
    <property type="component" value="Chromosome"/>
</dbReference>
<dbReference type="Gene3D" id="3.10.129.10">
    <property type="entry name" value="Hotdog Thioesterase"/>
    <property type="match status" value="1"/>
</dbReference>
<dbReference type="GO" id="GO:0005829">
    <property type="term" value="C:cytosol"/>
    <property type="evidence" value="ECO:0007669"/>
    <property type="project" value="TreeGrafter"/>
</dbReference>
<sequence length="141" mass="15722">MMSNFNKIEYLKFLNKHCENTLMEVLNIKYIDVGDNFLIAEMPVDKRVHQPMGFLHGGATMALAESVASAASFAFINMEKQMIKGISINGTHIKSIREGKVLARANAIHIGRSTHTFEILVTDEKGALISHCKCTNMILNQ</sequence>
<feature type="domain" description="Thioesterase" evidence="3">
    <location>
        <begin position="52"/>
        <end position="128"/>
    </location>
</feature>
<evidence type="ECO:0000256" key="1">
    <source>
        <dbReference type="ARBA" id="ARBA00008324"/>
    </source>
</evidence>
<keyword evidence="2" id="KW-0378">Hydrolase</keyword>
<dbReference type="InterPro" id="IPR006683">
    <property type="entry name" value="Thioestr_dom"/>
</dbReference>
<protein>
    <submittedName>
        <fullName evidence="4">Thioesterase</fullName>
    </submittedName>
</protein>
<dbReference type="AlphaFoldDB" id="A0A1J1E0D6"/>
<accession>A0A1J1E0D6</accession>
<dbReference type="Pfam" id="PF03061">
    <property type="entry name" value="4HBT"/>
    <property type="match status" value="1"/>
</dbReference>
<dbReference type="InterPro" id="IPR003736">
    <property type="entry name" value="PAAI_dom"/>
</dbReference>
<dbReference type="EMBL" id="AP014564">
    <property type="protein sequence ID" value="BAV94397.1"/>
    <property type="molecule type" value="Genomic_DNA"/>
</dbReference>
<gene>
    <name evidence="4" type="ORF">JBKA6_0384</name>
</gene>
<dbReference type="NCBIfam" id="TIGR00369">
    <property type="entry name" value="unchar_dom_1"/>
    <property type="match status" value="1"/>
</dbReference>
<dbReference type="KEGG" id="ise:JBKA6_0384"/>
<reference evidence="4 5" key="1">
    <citation type="submission" date="2014-03" db="EMBL/GenBank/DDBJ databases">
        <title>complete genome sequence of Flavobacteriaceae bacterium JBKA-6.</title>
        <authorList>
            <person name="Takano T."/>
            <person name="Nakamura Y."/>
            <person name="Takuma S."/>
            <person name="Yasuike M."/>
            <person name="Matsuyama T."/>
            <person name="Sakai T."/>
            <person name="Fujiwara A."/>
            <person name="Kimoto K."/>
            <person name="Fukuda Y."/>
            <person name="Kondo H."/>
            <person name="Hirono I."/>
            <person name="Nakayasu C."/>
        </authorList>
    </citation>
    <scope>NUCLEOTIDE SEQUENCE [LARGE SCALE GENOMIC DNA]</scope>
    <source>
        <strain evidence="4 5">JBKA-6</strain>
    </source>
</reference>
<dbReference type="InterPro" id="IPR029069">
    <property type="entry name" value="HotDog_dom_sf"/>
</dbReference>